<evidence type="ECO:0000256" key="3">
    <source>
        <dbReference type="ARBA" id="ARBA00022606"/>
    </source>
</evidence>
<dbReference type="PANTHER" id="PTHR21137">
    <property type="entry name" value="ODORANT RECEPTOR"/>
    <property type="match status" value="1"/>
</dbReference>
<dbReference type="AlphaFoldDB" id="A0A0U3UYV7"/>
<sequence>MPVLTILFSDHVIIGSYSTFIIIAWWPWKVDTFKAYACSYVVQFVQITILMIPVITNFWFTVYVINEVNTQKRILLCSIDGMFDHRTATIIDRTIVEEIRIIGGELKPKNRFSSVRKSLSKKNISDDELLTSYFAEIIAHHRNLTEFIQCYIKTYKLSFAGCLLYNIGNIALDGYSIMLATSSGQFEKTIQPIAELVMVCLSSSLYCYLGQIIQDVNDEIRWALYETPWYDQSMKFRKSMLTFESIIVKPLQLKITKKHVASIETFSALIKLSFSYLNILYNVLSK</sequence>
<feature type="transmembrane region" description="Helical" evidence="10">
    <location>
        <begin position="12"/>
        <end position="28"/>
    </location>
</feature>
<dbReference type="GO" id="GO:0004984">
    <property type="term" value="F:olfactory receptor activity"/>
    <property type="evidence" value="ECO:0007669"/>
    <property type="project" value="InterPro"/>
</dbReference>
<keyword evidence="3" id="KW-0716">Sensory transduction</keyword>
<keyword evidence="9" id="KW-0807">Transducer</keyword>
<organism evidence="11">
    <name type="scientific">Drosicha corpulenta</name>
    <dbReference type="NCBI Taxonomy" id="535978"/>
    <lineage>
        <taxon>Eukaryota</taxon>
        <taxon>Metazoa</taxon>
        <taxon>Ecdysozoa</taxon>
        <taxon>Arthropoda</taxon>
        <taxon>Hexapoda</taxon>
        <taxon>Insecta</taxon>
        <taxon>Pterygota</taxon>
        <taxon>Neoptera</taxon>
        <taxon>Paraneoptera</taxon>
        <taxon>Hemiptera</taxon>
        <taxon>Sternorrhyncha</taxon>
        <taxon>Coccoidea</taxon>
        <taxon>Monophlebidae</taxon>
        <taxon>Drosicha</taxon>
    </lineage>
</organism>
<name>A0A0U3UYV7_9HEMI</name>
<comment type="subcellular location">
    <subcellularLocation>
        <location evidence="1">Cell membrane</location>
        <topology evidence="1">Multi-pass membrane protein</topology>
    </subcellularLocation>
</comment>
<dbReference type="InterPro" id="IPR004117">
    <property type="entry name" value="7tm6_olfct_rcpt"/>
</dbReference>
<feature type="transmembrane region" description="Helical" evidence="10">
    <location>
        <begin position="40"/>
        <end position="65"/>
    </location>
</feature>
<keyword evidence="7 10" id="KW-0472">Membrane</keyword>
<evidence type="ECO:0000256" key="5">
    <source>
        <dbReference type="ARBA" id="ARBA00022725"/>
    </source>
</evidence>
<evidence type="ECO:0000313" key="11">
    <source>
        <dbReference type="EMBL" id="ALV87620.1"/>
    </source>
</evidence>
<evidence type="ECO:0000256" key="4">
    <source>
        <dbReference type="ARBA" id="ARBA00022692"/>
    </source>
</evidence>
<keyword evidence="6 10" id="KW-1133">Transmembrane helix</keyword>
<keyword evidence="8 11" id="KW-0675">Receptor</keyword>
<evidence type="ECO:0000256" key="1">
    <source>
        <dbReference type="ARBA" id="ARBA00004651"/>
    </source>
</evidence>
<accession>A0A0U3UYV7</accession>
<evidence type="ECO:0000256" key="8">
    <source>
        <dbReference type="ARBA" id="ARBA00023170"/>
    </source>
</evidence>
<keyword evidence="5" id="KW-0552">Olfaction</keyword>
<dbReference type="EMBL" id="KU133795">
    <property type="protein sequence ID" value="ALV87620.1"/>
    <property type="molecule type" value="mRNA"/>
</dbReference>
<dbReference type="Pfam" id="PF02949">
    <property type="entry name" value="7tm_6"/>
    <property type="match status" value="1"/>
</dbReference>
<keyword evidence="2" id="KW-1003">Cell membrane</keyword>
<evidence type="ECO:0000256" key="9">
    <source>
        <dbReference type="ARBA" id="ARBA00023224"/>
    </source>
</evidence>
<evidence type="ECO:0000256" key="10">
    <source>
        <dbReference type="SAM" id="Phobius"/>
    </source>
</evidence>
<reference evidence="11" key="1">
    <citation type="submission" date="2015-11" db="EMBL/GenBank/DDBJ databases">
        <title>Identification of candidate chemosensory genes in the antennal transcriptome of Drosicha corpulenta (Kuwana).</title>
        <authorList>
            <person name="Zhang Y."/>
            <person name="Gao Q."/>
            <person name="Xie Y."/>
        </authorList>
    </citation>
    <scope>NUCLEOTIDE SEQUENCE</scope>
</reference>
<evidence type="ECO:0000256" key="2">
    <source>
        <dbReference type="ARBA" id="ARBA00022475"/>
    </source>
</evidence>
<dbReference type="GO" id="GO:0005549">
    <property type="term" value="F:odorant binding"/>
    <property type="evidence" value="ECO:0007669"/>
    <property type="project" value="InterPro"/>
</dbReference>
<proteinExistence type="evidence at transcript level"/>
<evidence type="ECO:0000256" key="7">
    <source>
        <dbReference type="ARBA" id="ARBA00023136"/>
    </source>
</evidence>
<keyword evidence="4 10" id="KW-0812">Transmembrane</keyword>
<evidence type="ECO:0000256" key="6">
    <source>
        <dbReference type="ARBA" id="ARBA00022989"/>
    </source>
</evidence>
<dbReference type="GO" id="GO:0007165">
    <property type="term" value="P:signal transduction"/>
    <property type="evidence" value="ECO:0007669"/>
    <property type="project" value="UniProtKB-KW"/>
</dbReference>
<dbReference type="PANTHER" id="PTHR21137:SF35">
    <property type="entry name" value="ODORANT RECEPTOR 19A-RELATED"/>
    <property type="match status" value="1"/>
</dbReference>
<dbReference type="GO" id="GO:0005886">
    <property type="term" value="C:plasma membrane"/>
    <property type="evidence" value="ECO:0007669"/>
    <property type="project" value="UniProtKB-SubCell"/>
</dbReference>
<protein>
    <submittedName>
        <fullName evidence="11">Odorant receptor 5</fullName>
    </submittedName>
</protein>